<organism evidence="2 3">
    <name type="scientific">Trachymyrmex cornetzi</name>
    <dbReference type="NCBI Taxonomy" id="471704"/>
    <lineage>
        <taxon>Eukaryota</taxon>
        <taxon>Metazoa</taxon>
        <taxon>Ecdysozoa</taxon>
        <taxon>Arthropoda</taxon>
        <taxon>Hexapoda</taxon>
        <taxon>Insecta</taxon>
        <taxon>Pterygota</taxon>
        <taxon>Neoptera</taxon>
        <taxon>Endopterygota</taxon>
        <taxon>Hymenoptera</taxon>
        <taxon>Apocrita</taxon>
        <taxon>Aculeata</taxon>
        <taxon>Formicoidea</taxon>
        <taxon>Formicidae</taxon>
        <taxon>Myrmicinae</taxon>
        <taxon>Trachymyrmex</taxon>
    </lineage>
</organism>
<protein>
    <submittedName>
        <fullName evidence="2">Uncharacterized protein</fullName>
    </submittedName>
</protein>
<sequence length="125" mass="14723">MCISVRNTYETYVKRRMRDRKKEEERDPVHYTPHNVVVQTPWARRTAFQGGSMDMAHDGVRGSRQEEEKEEEDEEEEEEGKEETEGSVWKVKEREREGGEGGKEPVKEREEKLGNNSIKRRTPSN</sequence>
<dbReference type="AlphaFoldDB" id="A0A195E9B5"/>
<evidence type="ECO:0000313" key="2">
    <source>
        <dbReference type="EMBL" id="KYN21407.1"/>
    </source>
</evidence>
<reference evidence="2 3" key="1">
    <citation type="submission" date="2015-09" db="EMBL/GenBank/DDBJ databases">
        <title>Trachymyrmex cornetzi WGS genome.</title>
        <authorList>
            <person name="Nygaard S."/>
            <person name="Hu H."/>
            <person name="Boomsma J."/>
            <person name="Zhang G."/>
        </authorList>
    </citation>
    <scope>NUCLEOTIDE SEQUENCE [LARGE SCALE GENOMIC DNA]</scope>
    <source>
        <strain evidence="2">Tcor2-1</strain>
        <tissue evidence="2">Whole body</tissue>
    </source>
</reference>
<evidence type="ECO:0000313" key="3">
    <source>
        <dbReference type="Proteomes" id="UP000078492"/>
    </source>
</evidence>
<feature type="compositionally biased region" description="Basic and acidic residues" evidence="1">
    <location>
        <begin position="90"/>
        <end position="113"/>
    </location>
</feature>
<proteinExistence type="predicted"/>
<evidence type="ECO:0000256" key="1">
    <source>
        <dbReference type="SAM" id="MobiDB-lite"/>
    </source>
</evidence>
<gene>
    <name evidence="2" type="ORF">ALC57_06333</name>
</gene>
<dbReference type="EMBL" id="KQ979479">
    <property type="protein sequence ID" value="KYN21407.1"/>
    <property type="molecule type" value="Genomic_DNA"/>
</dbReference>
<feature type="compositionally biased region" description="Acidic residues" evidence="1">
    <location>
        <begin position="68"/>
        <end position="82"/>
    </location>
</feature>
<feature type="region of interest" description="Disordered" evidence="1">
    <location>
        <begin position="47"/>
        <end position="125"/>
    </location>
</feature>
<feature type="compositionally biased region" description="Basic and acidic residues" evidence="1">
    <location>
        <begin position="55"/>
        <end position="67"/>
    </location>
</feature>
<accession>A0A195E9B5</accession>
<dbReference type="Proteomes" id="UP000078492">
    <property type="component" value="Unassembled WGS sequence"/>
</dbReference>
<keyword evidence="3" id="KW-1185">Reference proteome</keyword>
<name>A0A195E9B5_9HYME</name>